<evidence type="ECO:0000256" key="1">
    <source>
        <dbReference type="ARBA" id="ARBA00005254"/>
    </source>
</evidence>
<dbReference type="HOGENOM" id="CLU_108911_0_0_11"/>
<keyword evidence="3" id="KW-0456">Lyase</keyword>
<dbReference type="PANTHER" id="PTHR42993">
    <property type="entry name" value="MAOC-LIKE DEHYDRATASE DOMAIN-CONTAINING PROTEIN"/>
    <property type="match status" value="1"/>
</dbReference>
<dbReference type="AlphaFoldDB" id="E4N1Z2"/>
<dbReference type="InterPro" id="IPR029069">
    <property type="entry name" value="HotDog_dom_sf"/>
</dbReference>
<dbReference type="STRING" id="452652.KSE_64170"/>
<proteinExistence type="inferred from homology"/>
<dbReference type="CDD" id="cd03450">
    <property type="entry name" value="NodN"/>
    <property type="match status" value="1"/>
</dbReference>
<dbReference type="Proteomes" id="UP000007076">
    <property type="component" value="Chromosome"/>
</dbReference>
<dbReference type="EMBL" id="AP010968">
    <property type="protein sequence ID" value="BAJ32176.1"/>
    <property type="molecule type" value="Genomic_DNA"/>
</dbReference>
<dbReference type="PANTHER" id="PTHR42993:SF1">
    <property type="entry name" value="MAOC-LIKE DEHYDRATASE DOMAIN-CONTAINING PROTEIN"/>
    <property type="match status" value="1"/>
</dbReference>
<dbReference type="KEGG" id="ksk:KSE_64170"/>
<evidence type="ECO:0000259" key="2">
    <source>
        <dbReference type="Pfam" id="PF01575"/>
    </source>
</evidence>
<evidence type="ECO:0000313" key="4">
    <source>
        <dbReference type="Proteomes" id="UP000007076"/>
    </source>
</evidence>
<protein>
    <submittedName>
        <fullName evidence="3">Putative enoyl-CoA hydratase</fullName>
        <ecNumber evidence="3">4.2.1.17</ecNumber>
    </submittedName>
</protein>
<name>E4N1Z2_KITSK</name>
<keyword evidence="4" id="KW-1185">Reference proteome</keyword>
<gene>
    <name evidence="3" type="ordered locus">KSE_64170</name>
</gene>
<feature type="domain" description="MaoC-like" evidence="2">
    <location>
        <begin position="16"/>
        <end position="122"/>
    </location>
</feature>
<organism evidence="3 4">
    <name type="scientific">Kitasatospora setae (strain ATCC 33774 / DSM 43861 / JCM 3304 / KCC A-0304 / NBRC 14216 / KM-6054)</name>
    <name type="common">Streptomyces setae</name>
    <dbReference type="NCBI Taxonomy" id="452652"/>
    <lineage>
        <taxon>Bacteria</taxon>
        <taxon>Bacillati</taxon>
        <taxon>Actinomycetota</taxon>
        <taxon>Actinomycetes</taxon>
        <taxon>Kitasatosporales</taxon>
        <taxon>Streptomycetaceae</taxon>
        <taxon>Kitasatospora</taxon>
    </lineage>
</organism>
<evidence type="ECO:0000313" key="3">
    <source>
        <dbReference type="EMBL" id="BAJ32176.1"/>
    </source>
</evidence>
<sequence>MEHTVTTFASLADLTAAVGTELGTSAWHTIDQDRVNLFAEATGDHQWIHVDPERAKLTPFGGTIAHGYLTLSLLPVLAKECYGVEGVAMALNYGSDKVRFPAPLPVGTAVRATAVLVSADEVPGGGVQVLVRFTIASEASPKPHCVAETITRFYPAA</sequence>
<dbReference type="Pfam" id="PF01575">
    <property type="entry name" value="MaoC_dehydratas"/>
    <property type="match status" value="1"/>
</dbReference>
<dbReference type="InterPro" id="IPR039375">
    <property type="entry name" value="NodN-like"/>
</dbReference>
<dbReference type="eggNOG" id="COG2030">
    <property type="taxonomic scope" value="Bacteria"/>
</dbReference>
<accession>E4N1Z2</accession>
<dbReference type="PATRIC" id="fig|452652.3.peg.6440"/>
<dbReference type="GO" id="GO:0004300">
    <property type="term" value="F:enoyl-CoA hydratase activity"/>
    <property type="evidence" value="ECO:0007669"/>
    <property type="project" value="UniProtKB-EC"/>
</dbReference>
<dbReference type="EC" id="4.2.1.17" evidence="3"/>
<dbReference type="Gene3D" id="3.10.129.10">
    <property type="entry name" value="Hotdog Thioesterase"/>
    <property type="match status" value="1"/>
</dbReference>
<dbReference type="InterPro" id="IPR002539">
    <property type="entry name" value="MaoC-like_dom"/>
</dbReference>
<reference evidence="3 4" key="1">
    <citation type="journal article" date="2010" name="DNA Res.">
        <title>Genome sequence of Kitasatospora setae NBRC 14216T: an evolutionary snapshot of the family Streptomycetaceae.</title>
        <authorList>
            <person name="Ichikawa N."/>
            <person name="Oguchi A."/>
            <person name="Ikeda H."/>
            <person name="Ishikawa J."/>
            <person name="Kitani S."/>
            <person name="Watanabe Y."/>
            <person name="Nakamura S."/>
            <person name="Katano Y."/>
            <person name="Kishi E."/>
            <person name="Sasagawa M."/>
            <person name="Ankai A."/>
            <person name="Fukui S."/>
            <person name="Hashimoto Y."/>
            <person name="Kamata S."/>
            <person name="Otoguro M."/>
            <person name="Tanikawa S."/>
            <person name="Nihira T."/>
            <person name="Horinouchi S."/>
            <person name="Ohnishi Y."/>
            <person name="Hayakawa M."/>
            <person name="Kuzuyama T."/>
            <person name="Arisawa A."/>
            <person name="Nomoto F."/>
            <person name="Miura H."/>
            <person name="Takahashi Y."/>
            <person name="Fujita N."/>
        </authorList>
    </citation>
    <scope>NUCLEOTIDE SEQUENCE [LARGE SCALE GENOMIC DNA]</scope>
    <source>
        <strain evidence="4">ATCC 33774 / DSM 43861 / JCM 3304 / KCC A-0304 / NBRC 14216 / KM-6054</strain>
    </source>
</reference>
<comment type="similarity">
    <text evidence="1">Belongs to the enoyl-CoA hydratase/isomerase family.</text>
</comment>
<dbReference type="SUPFAM" id="SSF54637">
    <property type="entry name" value="Thioesterase/thiol ester dehydrase-isomerase"/>
    <property type="match status" value="1"/>
</dbReference>